<dbReference type="AlphaFoldDB" id="A0A9N8E619"/>
<evidence type="ECO:0000256" key="1">
    <source>
        <dbReference type="SAM" id="MobiDB-lite"/>
    </source>
</evidence>
<dbReference type="EMBL" id="CAICTM010000552">
    <property type="protein sequence ID" value="CAB9512750.1"/>
    <property type="molecule type" value="Genomic_DNA"/>
</dbReference>
<feature type="region of interest" description="Disordered" evidence="1">
    <location>
        <begin position="175"/>
        <end position="197"/>
    </location>
</feature>
<organism evidence="2 3">
    <name type="scientific">Seminavis robusta</name>
    <dbReference type="NCBI Taxonomy" id="568900"/>
    <lineage>
        <taxon>Eukaryota</taxon>
        <taxon>Sar</taxon>
        <taxon>Stramenopiles</taxon>
        <taxon>Ochrophyta</taxon>
        <taxon>Bacillariophyta</taxon>
        <taxon>Bacillariophyceae</taxon>
        <taxon>Bacillariophycidae</taxon>
        <taxon>Naviculales</taxon>
        <taxon>Naviculaceae</taxon>
        <taxon>Seminavis</taxon>
    </lineage>
</organism>
<accession>A0A9N8E619</accession>
<feature type="region of interest" description="Disordered" evidence="1">
    <location>
        <begin position="254"/>
        <end position="277"/>
    </location>
</feature>
<proteinExistence type="predicted"/>
<evidence type="ECO:0000313" key="2">
    <source>
        <dbReference type="EMBL" id="CAB9512750.1"/>
    </source>
</evidence>
<feature type="compositionally biased region" description="Polar residues" evidence="1">
    <location>
        <begin position="175"/>
        <end position="188"/>
    </location>
</feature>
<dbReference type="PANTHER" id="PTHR35213">
    <property type="entry name" value="RING-TYPE DOMAIN-CONTAINING PROTEIN-RELATED"/>
    <property type="match status" value="1"/>
</dbReference>
<dbReference type="Proteomes" id="UP001153069">
    <property type="component" value="Unassembled WGS sequence"/>
</dbReference>
<dbReference type="OrthoDB" id="206902at2759"/>
<feature type="region of interest" description="Disordered" evidence="1">
    <location>
        <begin position="538"/>
        <end position="557"/>
    </location>
</feature>
<keyword evidence="3" id="KW-1185">Reference proteome</keyword>
<dbReference type="PANTHER" id="PTHR35213:SF3">
    <property type="entry name" value="MYB-LIKE DOMAIN-CONTAINING PROTEIN"/>
    <property type="match status" value="1"/>
</dbReference>
<feature type="compositionally biased region" description="Low complexity" evidence="1">
    <location>
        <begin position="260"/>
        <end position="270"/>
    </location>
</feature>
<reference evidence="2" key="1">
    <citation type="submission" date="2020-06" db="EMBL/GenBank/DDBJ databases">
        <authorList>
            <consortium name="Plant Systems Biology data submission"/>
        </authorList>
    </citation>
    <scope>NUCLEOTIDE SEQUENCE</scope>
    <source>
        <strain evidence="2">D6</strain>
    </source>
</reference>
<name>A0A9N8E619_9STRA</name>
<sequence length="557" mass="59628">MTSANDQRTGYWSSEEQAYLDELITQFMDGSLVGLRKGTTLRAFLANQLNCNEKRISKRAEKIDGYNGRTKYMGRPFSLREIKARKDKLDRLRTVFLDQVRYRKDLTDPHSKVLERVLGSTLGEVAAGGEGNILLCHHNQYRSPPSMPSNQGSATLRQNDNVMEKAQSRMPATGAISSFNTNHSSVAPEQSLKDQGPKAPFMQCIERSAQAGAHGSSVLALAESGASAAGVAWSNLAIGEEGFSVEKMPAAANQRVNRTPAASASNPSPSGRFKRSSTEAGMLQKIPFEVQKGSSFAATLLLRRRNFGNGSPQGVSFASAESRVPVAASRMSSGSQREQAPPSFRTAIATSPNRSISEPGQASIGPAGSASALVAAAKKFSGWQRKQAPPSFRTVTAIATNMNISEPGQASAGPADGRVPAAAAKAPQVVRGGQPKQAPPSHEHVAVNRDNLDDQSMMLQASLPPAMNIPTRERPTDALLALPSQMSMNTNDNSTAVRLTIILLTQLNESRSFGESNPAVMLALKLLTQVLMTTCNTTSSPAHDLPEEPLPKRARLN</sequence>
<evidence type="ECO:0000313" key="3">
    <source>
        <dbReference type="Proteomes" id="UP001153069"/>
    </source>
</evidence>
<gene>
    <name evidence="2" type="ORF">SEMRO_553_G165290.1</name>
</gene>
<comment type="caution">
    <text evidence="2">The sequence shown here is derived from an EMBL/GenBank/DDBJ whole genome shotgun (WGS) entry which is preliminary data.</text>
</comment>
<protein>
    <submittedName>
        <fullName evidence="2">Uncharacterized protein</fullName>
    </submittedName>
</protein>